<sequence length="245" mass="26405">MTGRDIPGRPCHPPPILVTRDSWSAFEKTKIPRGHISRGEDSSGEGEEQARKRTNELSRSHPRGGYGLRSDGVRGARLQRCIASITHRLNPGSFCPASSQPGVVMAQENPPPLSGSSAPPTRAATNCSLVVFVPMKYGVSRDPEASPKPPKARRMELAGGAEPRECPPARVLSRLVTIAGSPLARRHSIRDGGSTACIAAPPRGSPTSRAAVDWNSAKHDSRIHYLWNLLLRASNYVTTRGTELI</sequence>
<protein>
    <submittedName>
        <fullName evidence="2">Uncharacterized protein</fullName>
    </submittedName>
</protein>
<evidence type="ECO:0000313" key="3">
    <source>
        <dbReference type="Proteomes" id="UP000070328"/>
    </source>
</evidence>
<gene>
    <name evidence="2" type="ORF">CSIM01_07021</name>
</gene>
<feature type="compositionally biased region" description="Basic and acidic residues" evidence="1">
    <location>
        <begin position="48"/>
        <end position="59"/>
    </location>
</feature>
<keyword evidence="3" id="KW-1185">Reference proteome</keyword>
<dbReference type="EMBL" id="JFBX01000327">
    <property type="protein sequence ID" value="KXH41767.1"/>
    <property type="molecule type" value="Genomic_DNA"/>
</dbReference>
<dbReference type="Proteomes" id="UP000070328">
    <property type="component" value="Unassembled WGS sequence"/>
</dbReference>
<comment type="caution">
    <text evidence="2">The sequence shown here is derived from an EMBL/GenBank/DDBJ whole genome shotgun (WGS) entry which is preliminary data.</text>
</comment>
<name>A0A135T0W9_9PEZI</name>
<feature type="region of interest" description="Disordered" evidence="1">
    <location>
        <begin position="1"/>
        <end position="71"/>
    </location>
</feature>
<evidence type="ECO:0000313" key="2">
    <source>
        <dbReference type="EMBL" id="KXH41767.1"/>
    </source>
</evidence>
<organism evidence="2 3">
    <name type="scientific">Colletotrichum simmondsii</name>
    <dbReference type="NCBI Taxonomy" id="703756"/>
    <lineage>
        <taxon>Eukaryota</taxon>
        <taxon>Fungi</taxon>
        <taxon>Dikarya</taxon>
        <taxon>Ascomycota</taxon>
        <taxon>Pezizomycotina</taxon>
        <taxon>Sordariomycetes</taxon>
        <taxon>Hypocreomycetidae</taxon>
        <taxon>Glomerellales</taxon>
        <taxon>Glomerellaceae</taxon>
        <taxon>Colletotrichum</taxon>
        <taxon>Colletotrichum acutatum species complex</taxon>
    </lineage>
</organism>
<dbReference type="AlphaFoldDB" id="A0A135T0W9"/>
<evidence type="ECO:0000256" key="1">
    <source>
        <dbReference type="SAM" id="MobiDB-lite"/>
    </source>
</evidence>
<accession>A0A135T0W9</accession>
<reference evidence="2 3" key="1">
    <citation type="submission" date="2014-02" db="EMBL/GenBank/DDBJ databases">
        <title>The genome sequence of Colletotrichum simmondsii CBS122122.</title>
        <authorList>
            <person name="Baroncelli R."/>
            <person name="Thon M.R."/>
        </authorList>
    </citation>
    <scope>NUCLEOTIDE SEQUENCE [LARGE SCALE GENOMIC DNA]</scope>
    <source>
        <strain evidence="2 3">CBS122122</strain>
    </source>
</reference>
<proteinExistence type="predicted"/>